<accession>A0A8H4IT13</accession>
<dbReference type="Gene3D" id="1.10.20.120">
    <property type="match status" value="1"/>
</dbReference>
<dbReference type="Pfam" id="PF17745">
    <property type="entry name" value="Ydr279_N"/>
    <property type="match status" value="1"/>
</dbReference>
<keyword evidence="10" id="KW-1185">Reference proteome</keyword>
<sequence length="444" mass="48136">MKTRSKKPTTKADAPEKTATATGPTPPAADPNPPKLFVLPKDVSSDARIVTLPNPATSTPNRYFCCPNKGFYEFTRVGAPKTTPRSWLLAPEKNEDLKNKKDDVAEGDAGEKAAKPLANGYTLKTSDVFVATPVDALFLVLPALVPSVKEGEKQLFLSVEDHLDTLGNSSTQLRKLLQNDSIKARLEERMAAACDTVDAGDEKMYRLSVGRLAKELLAKAEALTAHGLPASVEDKFVRKALERPVMSIKREETTVSVVSEGIEATTLEGADSQATIASATDAETAGSQESTITAATSVSAETVVAPVPKQPIVAPEGVPHLLRLRTAIDFMSSSYIPPRLRSLLRSIWSANELINFAPLDQHLQDLANLRTEAHALRSLSDNISRKRGVDDEEAAELRAEKKRKKDEEEAKKKNQSRGVKQLAKADTSGMKKLSSFFTKAPAKK</sequence>
<dbReference type="InterPro" id="IPR041195">
    <property type="entry name" value="Rnh202_N"/>
</dbReference>
<reference evidence="9" key="1">
    <citation type="submission" date="2020-04" db="EMBL/GenBank/DDBJ databases">
        <title>Genome Assembly and Annotation of Botryosphaeria dothidea sdau 11-99, a Latent Pathogen of Apple Fruit Ring Rot in China.</title>
        <authorList>
            <person name="Yu C."/>
            <person name="Diao Y."/>
            <person name="Lu Q."/>
            <person name="Zhao J."/>
            <person name="Cui S."/>
            <person name="Peng C."/>
            <person name="He B."/>
            <person name="Liu H."/>
        </authorList>
    </citation>
    <scope>NUCLEOTIDE SEQUENCE [LARGE SCALE GENOMIC DNA]</scope>
    <source>
        <strain evidence="9">Sdau11-99</strain>
    </source>
</reference>
<evidence type="ECO:0000256" key="1">
    <source>
        <dbReference type="ARBA" id="ARBA00004123"/>
    </source>
</evidence>
<dbReference type="OrthoDB" id="29098at2759"/>
<name>A0A8H4IT13_9PEZI</name>
<protein>
    <recommendedName>
        <fullName evidence="2">Ribonuclease H2 subunit B</fullName>
    </recommendedName>
    <alternativeName>
        <fullName evidence="5">Ribonuclease HI subunit B</fullName>
    </alternativeName>
</protein>
<dbReference type="Pfam" id="PF09468">
    <property type="entry name" value="RNase_H2-Ydr279"/>
    <property type="match status" value="1"/>
</dbReference>
<feature type="region of interest" description="Disordered" evidence="6">
    <location>
        <begin position="388"/>
        <end position="444"/>
    </location>
</feature>
<dbReference type="InterPro" id="IPR040456">
    <property type="entry name" value="RNase_H2_suB"/>
</dbReference>
<dbReference type="PANTHER" id="PTHR13383">
    <property type="entry name" value="RIBONUCLEASE H2 SUBUNIT B"/>
    <property type="match status" value="1"/>
</dbReference>
<evidence type="ECO:0000256" key="6">
    <source>
        <dbReference type="SAM" id="MobiDB-lite"/>
    </source>
</evidence>
<evidence type="ECO:0000313" key="10">
    <source>
        <dbReference type="Proteomes" id="UP000572817"/>
    </source>
</evidence>
<comment type="caution">
    <text evidence="9">The sequence shown here is derived from an EMBL/GenBank/DDBJ whole genome shotgun (WGS) entry which is preliminary data.</text>
</comment>
<dbReference type="GO" id="GO:0005654">
    <property type="term" value="C:nucleoplasm"/>
    <property type="evidence" value="ECO:0007669"/>
    <property type="project" value="TreeGrafter"/>
</dbReference>
<evidence type="ECO:0000313" key="9">
    <source>
        <dbReference type="EMBL" id="KAF4306900.1"/>
    </source>
</evidence>
<dbReference type="Proteomes" id="UP000572817">
    <property type="component" value="Unassembled WGS sequence"/>
</dbReference>
<dbReference type="GO" id="GO:0006401">
    <property type="term" value="P:RNA catabolic process"/>
    <property type="evidence" value="ECO:0007669"/>
    <property type="project" value="TreeGrafter"/>
</dbReference>
<feature type="compositionally biased region" description="Basic and acidic residues" evidence="6">
    <location>
        <begin position="388"/>
        <end position="412"/>
    </location>
</feature>
<feature type="compositionally biased region" description="Pro residues" evidence="6">
    <location>
        <begin position="24"/>
        <end position="34"/>
    </location>
</feature>
<evidence type="ECO:0000256" key="3">
    <source>
        <dbReference type="ARBA" id="ARBA00023242"/>
    </source>
</evidence>
<evidence type="ECO:0000256" key="5">
    <source>
        <dbReference type="ARBA" id="ARBA00033464"/>
    </source>
</evidence>
<feature type="region of interest" description="Disordered" evidence="6">
    <location>
        <begin position="1"/>
        <end position="36"/>
    </location>
</feature>
<feature type="domain" description="Ribonuclease H2 subunit B wHTH" evidence="7">
    <location>
        <begin position="138"/>
        <end position="344"/>
    </location>
</feature>
<organism evidence="9 10">
    <name type="scientific">Botryosphaeria dothidea</name>
    <dbReference type="NCBI Taxonomy" id="55169"/>
    <lineage>
        <taxon>Eukaryota</taxon>
        <taxon>Fungi</taxon>
        <taxon>Dikarya</taxon>
        <taxon>Ascomycota</taxon>
        <taxon>Pezizomycotina</taxon>
        <taxon>Dothideomycetes</taxon>
        <taxon>Dothideomycetes incertae sedis</taxon>
        <taxon>Botryosphaeriales</taxon>
        <taxon>Botryosphaeriaceae</taxon>
        <taxon>Botryosphaeria</taxon>
    </lineage>
</organism>
<evidence type="ECO:0000256" key="4">
    <source>
        <dbReference type="ARBA" id="ARBA00024778"/>
    </source>
</evidence>
<evidence type="ECO:0000256" key="2">
    <source>
        <dbReference type="ARBA" id="ARBA00019062"/>
    </source>
</evidence>
<dbReference type="GO" id="GO:0032299">
    <property type="term" value="C:ribonuclease H2 complex"/>
    <property type="evidence" value="ECO:0007669"/>
    <property type="project" value="InterPro"/>
</dbReference>
<evidence type="ECO:0000259" key="7">
    <source>
        <dbReference type="Pfam" id="PF09468"/>
    </source>
</evidence>
<gene>
    <name evidence="9" type="ORF">GTA08_BOTSDO06037</name>
</gene>
<dbReference type="AlphaFoldDB" id="A0A8H4IT13"/>
<dbReference type="InterPro" id="IPR019024">
    <property type="entry name" value="RNase_H2_suB_wHTH"/>
</dbReference>
<dbReference type="PANTHER" id="PTHR13383:SF11">
    <property type="entry name" value="RIBONUCLEASE H2 SUBUNIT B"/>
    <property type="match status" value="1"/>
</dbReference>
<dbReference type="EMBL" id="WWBZ02000033">
    <property type="protein sequence ID" value="KAF4306900.1"/>
    <property type="molecule type" value="Genomic_DNA"/>
</dbReference>
<comment type="function">
    <text evidence="4">Non catalytic subunit of RNase H2, an endonuclease that specifically degrades the RNA of RNA:DNA hybrids. Participates in DNA replication, possibly by mediating the removal of lagging-strand Okazaki fragment RNA primers during DNA replication. Mediates the excision of single ribonucleotides from DNA:RNA duplexes.</text>
</comment>
<evidence type="ECO:0000259" key="8">
    <source>
        <dbReference type="Pfam" id="PF17745"/>
    </source>
</evidence>
<proteinExistence type="predicted"/>
<dbReference type="CDD" id="cd09270">
    <property type="entry name" value="RNase_H2-B"/>
    <property type="match status" value="1"/>
</dbReference>
<keyword evidence="3" id="KW-0539">Nucleus</keyword>
<feature type="domain" description="Rnh202 triple barrel" evidence="8">
    <location>
        <begin position="38"/>
        <end position="135"/>
    </location>
</feature>
<comment type="subcellular location">
    <subcellularLocation>
        <location evidence="1">Nucleus</location>
    </subcellularLocation>
</comment>